<accession>A0ABQ9HZQ8</accession>
<organism evidence="1 2">
    <name type="scientific">Dryococelus australis</name>
    <dbReference type="NCBI Taxonomy" id="614101"/>
    <lineage>
        <taxon>Eukaryota</taxon>
        <taxon>Metazoa</taxon>
        <taxon>Ecdysozoa</taxon>
        <taxon>Arthropoda</taxon>
        <taxon>Hexapoda</taxon>
        <taxon>Insecta</taxon>
        <taxon>Pterygota</taxon>
        <taxon>Neoptera</taxon>
        <taxon>Polyneoptera</taxon>
        <taxon>Phasmatodea</taxon>
        <taxon>Verophasmatodea</taxon>
        <taxon>Anareolatae</taxon>
        <taxon>Phasmatidae</taxon>
        <taxon>Eurycanthinae</taxon>
        <taxon>Dryococelus</taxon>
    </lineage>
</organism>
<keyword evidence="2" id="KW-1185">Reference proteome</keyword>
<comment type="caution">
    <text evidence="1">The sequence shown here is derived from an EMBL/GenBank/DDBJ whole genome shotgun (WGS) entry which is preliminary data.</text>
</comment>
<dbReference type="EMBL" id="JARBHB010000003">
    <property type="protein sequence ID" value="KAJ8889834.1"/>
    <property type="molecule type" value="Genomic_DNA"/>
</dbReference>
<proteinExistence type="predicted"/>
<evidence type="ECO:0000313" key="2">
    <source>
        <dbReference type="Proteomes" id="UP001159363"/>
    </source>
</evidence>
<reference evidence="1 2" key="1">
    <citation type="submission" date="2023-02" db="EMBL/GenBank/DDBJ databases">
        <title>LHISI_Scaffold_Assembly.</title>
        <authorList>
            <person name="Stuart O.P."/>
            <person name="Cleave R."/>
            <person name="Magrath M.J.L."/>
            <person name="Mikheyev A.S."/>
        </authorList>
    </citation>
    <scope>NUCLEOTIDE SEQUENCE [LARGE SCALE GENOMIC DNA]</scope>
    <source>
        <strain evidence="1">Daus_M_001</strain>
        <tissue evidence="1">Leg muscle</tissue>
    </source>
</reference>
<protein>
    <submittedName>
        <fullName evidence="1">Uncharacterized protein</fullName>
    </submittedName>
</protein>
<sequence>MPLEKSRTLLPSYRPAPDYETAVQQKYHAAARPSNNIGVHPGHQVGPAAILYSSQPEVRSCVECIVPACCVLRGTQTDCGRCWATVTEPELVWPLSASARGRGDPTPARACQQWATAACCYPFSAQL</sequence>
<evidence type="ECO:0000313" key="1">
    <source>
        <dbReference type="EMBL" id="KAJ8889834.1"/>
    </source>
</evidence>
<name>A0ABQ9HZQ8_9NEOP</name>
<dbReference type="Proteomes" id="UP001159363">
    <property type="component" value="Chromosome 3"/>
</dbReference>
<gene>
    <name evidence="1" type="ORF">PR048_009338</name>
</gene>